<dbReference type="Gene3D" id="3.20.20.150">
    <property type="entry name" value="Divalent-metal-dependent TIM barrel enzymes"/>
    <property type="match status" value="1"/>
</dbReference>
<name>D1CFV6_THET1</name>
<dbReference type="AlphaFoldDB" id="D1CFV6"/>
<dbReference type="SUPFAM" id="SSF51658">
    <property type="entry name" value="Xylose isomerase-like"/>
    <property type="match status" value="1"/>
</dbReference>
<protein>
    <submittedName>
        <fullName evidence="2">Xylose isomerase domain protein TIM barrel</fullName>
    </submittedName>
</protein>
<proteinExistence type="predicted"/>
<reference evidence="3" key="1">
    <citation type="journal article" date="2010" name="Stand. Genomic Sci.">
        <title>Complete genome sequence of 'Thermobaculum terrenum' type strain (YNP1).</title>
        <authorList>
            <person name="Kiss H."/>
            <person name="Cleland D."/>
            <person name="Lapidus A."/>
            <person name="Lucas S."/>
            <person name="Glavina Del Rio T."/>
            <person name="Nolan M."/>
            <person name="Tice H."/>
            <person name="Han C."/>
            <person name="Goodwin L."/>
            <person name="Pitluck S."/>
            <person name="Liolios K."/>
            <person name="Ivanova N."/>
            <person name="Mavromatis K."/>
            <person name="Ovchinnikova G."/>
            <person name="Pati A."/>
            <person name="Chen A."/>
            <person name="Palaniappan K."/>
            <person name="Land M."/>
            <person name="Hauser L."/>
            <person name="Chang Y."/>
            <person name="Jeffries C."/>
            <person name="Lu M."/>
            <person name="Brettin T."/>
            <person name="Detter J."/>
            <person name="Goker M."/>
            <person name="Tindall B."/>
            <person name="Beck B."/>
            <person name="McDermott T."/>
            <person name="Woyke T."/>
            <person name="Bristow J."/>
            <person name="Eisen J."/>
            <person name="Markowitz V."/>
            <person name="Hugenholtz P."/>
            <person name="Kyrpides N."/>
            <person name="Klenk H."/>
            <person name="Cheng J."/>
        </authorList>
    </citation>
    <scope>NUCLEOTIDE SEQUENCE [LARGE SCALE GENOMIC DNA]</scope>
    <source>
        <strain evidence="3">ATCC BAA-798 / YNP1</strain>
    </source>
</reference>
<gene>
    <name evidence="2" type="ordered locus">Tter_0895</name>
</gene>
<evidence type="ECO:0000313" key="2">
    <source>
        <dbReference type="EMBL" id="ACZ41812.1"/>
    </source>
</evidence>
<dbReference type="PANTHER" id="PTHR12110">
    <property type="entry name" value="HYDROXYPYRUVATE ISOMERASE"/>
    <property type="match status" value="1"/>
</dbReference>
<dbReference type="InterPro" id="IPR036237">
    <property type="entry name" value="Xyl_isomerase-like_sf"/>
</dbReference>
<accession>D1CFV6</accession>
<evidence type="ECO:0000259" key="1">
    <source>
        <dbReference type="Pfam" id="PF01261"/>
    </source>
</evidence>
<dbReference type="Proteomes" id="UP000000323">
    <property type="component" value="Chromosome 1"/>
</dbReference>
<dbReference type="GO" id="GO:0016853">
    <property type="term" value="F:isomerase activity"/>
    <property type="evidence" value="ECO:0007669"/>
    <property type="project" value="UniProtKB-KW"/>
</dbReference>
<sequence>MKPKLAVSSYSFHRFGWGPEGDDKPSLEQMIDKCSELGLDGIELLGVHFEKSDPAYLHTLKQYAFMRGVDIVAVSAHHNFVHPDYSIRMEELNKLVRWIDVAYELGVPTVRAFGGRWNTIESFEDFMAASGDEPPLDGYTDDDAFDWSIECFKIASYYAGKKGVTIALENHWGLTGKAEGVLRIINSVKSPWLKVVLDTGNFNFRPDQYEEMQTLLPYVVMLHAKTYFGGGIFYDAGLDYQKIGQMLREANFSGYVSIEFEGKDHPDKGIPSSIELLRSSL</sequence>
<dbReference type="KEGG" id="ttr:Tter_0895"/>
<dbReference type="PANTHER" id="PTHR12110:SF53">
    <property type="entry name" value="BLR5974 PROTEIN"/>
    <property type="match status" value="1"/>
</dbReference>
<dbReference type="OrthoDB" id="256906at2"/>
<dbReference type="HOGENOM" id="CLU_050006_6_0_0"/>
<dbReference type="Pfam" id="PF01261">
    <property type="entry name" value="AP_endonuc_2"/>
    <property type="match status" value="1"/>
</dbReference>
<dbReference type="eggNOG" id="COG1082">
    <property type="taxonomic scope" value="Bacteria"/>
</dbReference>
<evidence type="ECO:0000313" key="3">
    <source>
        <dbReference type="Proteomes" id="UP000000323"/>
    </source>
</evidence>
<dbReference type="InterPro" id="IPR050312">
    <property type="entry name" value="IolE/XylAMocC-like"/>
</dbReference>
<feature type="domain" description="Xylose isomerase-like TIM barrel" evidence="1">
    <location>
        <begin position="31"/>
        <end position="279"/>
    </location>
</feature>
<dbReference type="InterPro" id="IPR013022">
    <property type="entry name" value="Xyl_isomerase-like_TIM-brl"/>
</dbReference>
<keyword evidence="2" id="KW-0413">Isomerase</keyword>
<keyword evidence="3" id="KW-1185">Reference proteome</keyword>
<dbReference type="STRING" id="525904.Tter_0895"/>
<dbReference type="RefSeq" id="WP_012874847.1">
    <property type="nucleotide sequence ID" value="NC_013525.1"/>
</dbReference>
<organism evidence="2 3">
    <name type="scientific">Thermobaculum terrenum (strain ATCC BAA-798 / CCMEE 7001 / YNP1)</name>
    <dbReference type="NCBI Taxonomy" id="525904"/>
    <lineage>
        <taxon>Bacteria</taxon>
        <taxon>Bacillati</taxon>
        <taxon>Chloroflexota</taxon>
        <taxon>Chloroflexia</taxon>
        <taxon>Candidatus Thermobaculales</taxon>
        <taxon>Candidatus Thermobaculaceae</taxon>
        <taxon>Thermobaculum</taxon>
    </lineage>
</organism>
<dbReference type="EMBL" id="CP001825">
    <property type="protein sequence ID" value="ACZ41812.1"/>
    <property type="molecule type" value="Genomic_DNA"/>
</dbReference>